<dbReference type="AlphaFoldDB" id="A0A6J6B4Z9"/>
<accession>A0A6J6B4Z9</accession>
<evidence type="ECO:0000313" key="1">
    <source>
        <dbReference type="EMBL" id="CAB4533403.1"/>
    </source>
</evidence>
<evidence type="ECO:0000313" key="2">
    <source>
        <dbReference type="EMBL" id="CAB4578679.1"/>
    </source>
</evidence>
<dbReference type="EMBL" id="CAEZSG010000028">
    <property type="protein sequence ID" value="CAB4533403.1"/>
    <property type="molecule type" value="Genomic_DNA"/>
</dbReference>
<proteinExistence type="predicted"/>
<organism evidence="1">
    <name type="scientific">freshwater metagenome</name>
    <dbReference type="NCBI Taxonomy" id="449393"/>
    <lineage>
        <taxon>unclassified sequences</taxon>
        <taxon>metagenomes</taxon>
        <taxon>ecological metagenomes</taxon>
    </lineage>
</organism>
<dbReference type="SUPFAM" id="SSF54909">
    <property type="entry name" value="Dimeric alpha+beta barrel"/>
    <property type="match status" value="1"/>
</dbReference>
<gene>
    <name evidence="1" type="ORF">UFOPK1413_00292</name>
    <name evidence="2" type="ORF">UFOPK1767_00139</name>
</gene>
<reference evidence="1" key="1">
    <citation type="submission" date="2020-05" db="EMBL/GenBank/DDBJ databases">
        <authorList>
            <person name="Chiriac C."/>
            <person name="Salcher M."/>
            <person name="Ghai R."/>
            <person name="Kavagutti S V."/>
        </authorList>
    </citation>
    <scope>NUCLEOTIDE SEQUENCE</scope>
</reference>
<dbReference type="Gene3D" id="3.30.70.100">
    <property type="match status" value="1"/>
</dbReference>
<dbReference type="InterPro" id="IPR011008">
    <property type="entry name" value="Dimeric_a/b-barrel"/>
</dbReference>
<dbReference type="EMBL" id="CAEZTZ010000008">
    <property type="protein sequence ID" value="CAB4578679.1"/>
    <property type="molecule type" value="Genomic_DNA"/>
</dbReference>
<protein>
    <submittedName>
        <fullName evidence="1">Unannotated protein</fullName>
    </submittedName>
</protein>
<name>A0A6J6B4Z9_9ZZZZ</name>
<sequence length="105" mass="11871">MIAAQFIFEPGDYDDEFHRLDAAIDDDAKSIPGFLGTDRWESKDGLTINAIYYFADMSALTKLGRFSDHRTAKSQVDRWYKGYRVIVTEVTATYGNMPHIAAGEL</sequence>